<dbReference type="InterPro" id="IPR005922">
    <property type="entry name" value="Phe_NH3-lyase"/>
</dbReference>
<keyword evidence="4" id="KW-1185">Reference proteome</keyword>
<dbReference type="OrthoDB" id="10051290at2759"/>
<sequence>MAHTNILCRGWEALEDIIQKSPSPIELTGRTLTIPQIIAVARYDARTELEKTAIDALEASRQLLEARIQKGDVIYGVNTGFGGSADVRTKKPVVLQRAIIRELHYGILPAGERDSHIGQPPETVAVFGHDLSLDTGGEFARYIPMSWARAAILIRMNSLLLGVSSVRPVILERMQDLLHHQIIPMIPLRGSISASGDLSPLSYISGAIQGKPTIQVLSRTGQHTYADQAFAKAGLDPVELLAKEGLAMINGTAMSAAAATLALHDTHGFAVLAQALTAMAVEALSGTDESFHPFIAEVRPHAGQIESARNILAFLKDSQLIKHNDGADSSLCQDRYSIRTSPQWLGPILEDLVLAHQQLQIECNSATDNPIATPDGVFLHGGNFQAKSVTAAMEKTRQGIQGIGRMIFSQCTELINPATNRGLPPNLVIDDPRASYIFKGTDINVAALAAELGFLASPVNHVMTAEMGNQSINSLALISARYTHTANEVLSQMLAGHLLAVCQAIDLRAMHVQFLESYHGQLSDLMARYHFEEDGSDALHGKIWSQIMESFNNTASMGPEDRFIAIAKSVRSVILDVPGLLEADSAFTRLSRFVEELASSLHEAWSTNKEAYIAHGDATAFLGQGSRVVYRFVRQELKIPIIATPLIATPFNEGNGIQTAPTVGTFTAAIGRVIQNGLLVKVVVDYLKEYVQ</sequence>
<evidence type="ECO:0000313" key="4">
    <source>
        <dbReference type="Proteomes" id="UP000813444"/>
    </source>
</evidence>
<dbReference type="InterPro" id="IPR024083">
    <property type="entry name" value="Fumarase/histidase_N"/>
</dbReference>
<dbReference type="AlphaFoldDB" id="A0A8K0SEE5"/>
<protein>
    <submittedName>
        <fullName evidence="3">Phenylalanine ammonia-lyase</fullName>
    </submittedName>
</protein>
<dbReference type="Gene3D" id="1.10.274.20">
    <property type="entry name" value="Phenylalanine ammonia-lyase 1, domain 3"/>
    <property type="match status" value="1"/>
</dbReference>
<name>A0A8K0SEE5_9HYPO</name>
<dbReference type="Gene3D" id="1.10.275.10">
    <property type="entry name" value="Fumarase/aspartase (N-terminal domain)"/>
    <property type="match status" value="1"/>
</dbReference>
<dbReference type="PROSITE" id="PS00488">
    <property type="entry name" value="PAL_HISTIDASE"/>
    <property type="match status" value="1"/>
</dbReference>
<dbReference type="GO" id="GO:0016841">
    <property type="term" value="F:ammonia-lyase activity"/>
    <property type="evidence" value="ECO:0007669"/>
    <property type="project" value="InterPro"/>
</dbReference>
<dbReference type="NCBIfam" id="TIGR01226">
    <property type="entry name" value="phe_am_lyase"/>
    <property type="match status" value="1"/>
</dbReference>
<dbReference type="EMBL" id="JAGPNK010000026">
    <property type="protein sequence ID" value="KAH7304015.1"/>
    <property type="molecule type" value="Genomic_DNA"/>
</dbReference>
<dbReference type="SUPFAM" id="SSF48557">
    <property type="entry name" value="L-aspartase-like"/>
    <property type="match status" value="1"/>
</dbReference>
<organism evidence="3 4">
    <name type="scientific">Stachybotrys elegans</name>
    <dbReference type="NCBI Taxonomy" id="80388"/>
    <lineage>
        <taxon>Eukaryota</taxon>
        <taxon>Fungi</taxon>
        <taxon>Dikarya</taxon>
        <taxon>Ascomycota</taxon>
        <taxon>Pezizomycotina</taxon>
        <taxon>Sordariomycetes</taxon>
        <taxon>Hypocreomycetidae</taxon>
        <taxon>Hypocreales</taxon>
        <taxon>Stachybotryaceae</taxon>
        <taxon>Stachybotrys</taxon>
    </lineage>
</organism>
<dbReference type="InterPro" id="IPR023144">
    <property type="entry name" value="Phe_NH3-lyase_shielding_dom_sf"/>
</dbReference>
<accession>A0A8K0SEE5</accession>
<dbReference type="GO" id="GO:0005737">
    <property type="term" value="C:cytoplasm"/>
    <property type="evidence" value="ECO:0007669"/>
    <property type="project" value="InterPro"/>
</dbReference>
<dbReference type="InterPro" id="IPR001106">
    <property type="entry name" value="Aromatic_Lyase"/>
</dbReference>
<dbReference type="InterPro" id="IPR022313">
    <property type="entry name" value="Phe/His_NH3-lyase_AS"/>
</dbReference>
<evidence type="ECO:0000256" key="1">
    <source>
        <dbReference type="ARBA" id="ARBA00007238"/>
    </source>
</evidence>
<proteinExistence type="inferred from homology"/>
<comment type="similarity">
    <text evidence="1 2">Belongs to the PAL/histidase family.</text>
</comment>
<evidence type="ECO:0000256" key="2">
    <source>
        <dbReference type="RuleBase" id="RU003954"/>
    </source>
</evidence>
<reference evidence="3" key="1">
    <citation type="journal article" date="2021" name="Nat. Commun.">
        <title>Genetic determinants of endophytism in the Arabidopsis root mycobiome.</title>
        <authorList>
            <person name="Mesny F."/>
            <person name="Miyauchi S."/>
            <person name="Thiergart T."/>
            <person name="Pickel B."/>
            <person name="Atanasova L."/>
            <person name="Karlsson M."/>
            <person name="Huettel B."/>
            <person name="Barry K.W."/>
            <person name="Haridas S."/>
            <person name="Chen C."/>
            <person name="Bauer D."/>
            <person name="Andreopoulos W."/>
            <person name="Pangilinan J."/>
            <person name="LaButti K."/>
            <person name="Riley R."/>
            <person name="Lipzen A."/>
            <person name="Clum A."/>
            <person name="Drula E."/>
            <person name="Henrissat B."/>
            <person name="Kohler A."/>
            <person name="Grigoriev I.V."/>
            <person name="Martin F.M."/>
            <person name="Hacquard S."/>
        </authorList>
    </citation>
    <scope>NUCLEOTIDE SEQUENCE</scope>
    <source>
        <strain evidence="3">MPI-CAGE-CH-0235</strain>
    </source>
</reference>
<dbReference type="PANTHER" id="PTHR10362">
    <property type="entry name" value="HISTIDINE AMMONIA-LYASE"/>
    <property type="match status" value="1"/>
</dbReference>
<dbReference type="Gene3D" id="1.20.200.10">
    <property type="entry name" value="Fumarase/aspartase (Central domain)"/>
    <property type="match status" value="1"/>
</dbReference>
<comment type="caution">
    <text evidence="3">The sequence shown here is derived from an EMBL/GenBank/DDBJ whole genome shotgun (WGS) entry which is preliminary data.</text>
</comment>
<dbReference type="Pfam" id="PF00221">
    <property type="entry name" value="Lyase_aromatic"/>
    <property type="match status" value="1"/>
</dbReference>
<dbReference type="CDD" id="cd00332">
    <property type="entry name" value="PAL-HAL"/>
    <property type="match status" value="1"/>
</dbReference>
<evidence type="ECO:0000313" key="3">
    <source>
        <dbReference type="EMBL" id="KAH7304015.1"/>
    </source>
</evidence>
<dbReference type="Proteomes" id="UP000813444">
    <property type="component" value="Unassembled WGS sequence"/>
</dbReference>
<gene>
    <name evidence="3" type="ORF">B0I35DRAFT_401588</name>
</gene>
<keyword evidence="2" id="KW-0456">Lyase</keyword>
<dbReference type="InterPro" id="IPR008948">
    <property type="entry name" value="L-Aspartase-like"/>
</dbReference>
<dbReference type="GO" id="GO:0006559">
    <property type="term" value="P:L-phenylalanine catabolic process"/>
    <property type="evidence" value="ECO:0007669"/>
    <property type="project" value="InterPro"/>
</dbReference>